<sequence length="126" mass="12701">MSSVAASTSSMTMSSVSAPWSGEASSFALFAGAGATSAAGFNVLVLVSSATCAAFATGIDFVVATGADFEVVRRLILEIDGAFCVSCDCCVTAACRAAAADAALRRVVGCFCDTCCCCWGCDFCCF</sequence>
<reference evidence="1" key="1">
    <citation type="submission" date="2014-09" db="EMBL/GenBank/DDBJ databases">
        <authorList>
            <person name="Magalhaes I.L.F."/>
            <person name="Oliveira U."/>
            <person name="Santos F.R."/>
            <person name="Vidigal T.H.D.A."/>
            <person name="Brescovit A.D."/>
            <person name="Santos A.J."/>
        </authorList>
    </citation>
    <scope>NUCLEOTIDE SEQUENCE</scope>
    <source>
        <tissue evidence="1">Shoot tissue taken approximately 20 cm above the soil surface</tissue>
    </source>
</reference>
<protein>
    <submittedName>
        <fullName evidence="1">Uncharacterized protein</fullName>
    </submittedName>
</protein>
<reference evidence="1" key="2">
    <citation type="journal article" date="2015" name="Data Brief">
        <title>Shoot transcriptome of the giant reed, Arundo donax.</title>
        <authorList>
            <person name="Barrero R.A."/>
            <person name="Guerrero F.D."/>
            <person name="Moolhuijzen P."/>
            <person name="Goolsby J.A."/>
            <person name="Tidwell J."/>
            <person name="Bellgard S.E."/>
            <person name="Bellgard M.I."/>
        </authorList>
    </citation>
    <scope>NUCLEOTIDE SEQUENCE</scope>
    <source>
        <tissue evidence="1">Shoot tissue taken approximately 20 cm above the soil surface</tissue>
    </source>
</reference>
<name>A0A0A9EM32_ARUDO</name>
<proteinExistence type="predicted"/>
<accession>A0A0A9EM32</accession>
<organism evidence="1">
    <name type="scientific">Arundo donax</name>
    <name type="common">Giant reed</name>
    <name type="synonym">Donax arundinaceus</name>
    <dbReference type="NCBI Taxonomy" id="35708"/>
    <lineage>
        <taxon>Eukaryota</taxon>
        <taxon>Viridiplantae</taxon>
        <taxon>Streptophyta</taxon>
        <taxon>Embryophyta</taxon>
        <taxon>Tracheophyta</taxon>
        <taxon>Spermatophyta</taxon>
        <taxon>Magnoliopsida</taxon>
        <taxon>Liliopsida</taxon>
        <taxon>Poales</taxon>
        <taxon>Poaceae</taxon>
        <taxon>PACMAD clade</taxon>
        <taxon>Arundinoideae</taxon>
        <taxon>Arundineae</taxon>
        <taxon>Arundo</taxon>
    </lineage>
</organism>
<dbReference type="AlphaFoldDB" id="A0A0A9EM32"/>
<evidence type="ECO:0000313" key="1">
    <source>
        <dbReference type="EMBL" id="JAE01132.1"/>
    </source>
</evidence>
<dbReference type="EMBL" id="GBRH01196764">
    <property type="protein sequence ID" value="JAE01132.1"/>
    <property type="molecule type" value="Transcribed_RNA"/>
</dbReference>